<gene>
    <name evidence="1" type="ORF">RFM68_21165</name>
</gene>
<accession>A0ABU4ZNW6</accession>
<protein>
    <submittedName>
        <fullName evidence="1">Uncharacterized protein</fullName>
    </submittedName>
</protein>
<keyword evidence="2" id="KW-1185">Reference proteome</keyword>
<dbReference type="EMBL" id="JAVIJF010000015">
    <property type="protein sequence ID" value="MDX8527015.1"/>
    <property type="molecule type" value="Genomic_DNA"/>
</dbReference>
<sequence length="70" mass="7774">MEDPAVAVGLAIHFARISLAQRIPLPAVIIELLARRVEEGDAACRMVAEWLDDCGLLDLKPLPTRNRRAR</sequence>
<name>A0ABU4ZNW6_9HYPH</name>
<dbReference type="Proteomes" id="UP001276840">
    <property type="component" value="Unassembled WGS sequence"/>
</dbReference>
<proteinExistence type="predicted"/>
<comment type="caution">
    <text evidence="1">The sequence shown here is derived from an EMBL/GenBank/DDBJ whole genome shotgun (WGS) entry which is preliminary data.</text>
</comment>
<organism evidence="1 2">
    <name type="scientific">Mesorhizobium montanum</name>
    <dbReference type="NCBI Taxonomy" id="3072323"/>
    <lineage>
        <taxon>Bacteria</taxon>
        <taxon>Pseudomonadati</taxon>
        <taxon>Pseudomonadota</taxon>
        <taxon>Alphaproteobacteria</taxon>
        <taxon>Hyphomicrobiales</taxon>
        <taxon>Phyllobacteriaceae</taxon>
        <taxon>Mesorhizobium</taxon>
    </lineage>
</organism>
<dbReference type="RefSeq" id="WP_320234949.1">
    <property type="nucleotide sequence ID" value="NZ_JAVIJF010000015.1"/>
</dbReference>
<evidence type="ECO:0000313" key="2">
    <source>
        <dbReference type="Proteomes" id="UP001276840"/>
    </source>
</evidence>
<reference evidence="1 2" key="1">
    <citation type="submission" date="2023-08" db="EMBL/GenBank/DDBJ databases">
        <title>Implementing the SeqCode for naming new Mesorhizobium species isolated from Vachellia karroo root nodules.</title>
        <authorList>
            <person name="Van Lill M."/>
        </authorList>
    </citation>
    <scope>NUCLEOTIDE SEQUENCE [LARGE SCALE GENOMIC DNA]</scope>
    <source>
        <strain evidence="1 2">MSK 1335</strain>
    </source>
</reference>
<evidence type="ECO:0000313" key="1">
    <source>
        <dbReference type="EMBL" id="MDX8527015.1"/>
    </source>
</evidence>